<dbReference type="PRINTS" id="PR00120">
    <property type="entry name" value="HATPASE"/>
</dbReference>
<dbReference type="NCBIfam" id="TIGR01494">
    <property type="entry name" value="ATPase_P-type"/>
    <property type="match status" value="1"/>
</dbReference>
<organism evidence="12 13">
    <name type="scientific">Sphingobacterium kitahiroshimense</name>
    <dbReference type="NCBI Taxonomy" id="470446"/>
    <lineage>
        <taxon>Bacteria</taxon>
        <taxon>Pseudomonadati</taxon>
        <taxon>Bacteroidota</taxon>
        <taxon>Sphingobacteriia</taxon>
        <taxon>Sphingobacteriales</taxon>
        <taxon>Sphingobacteriaceae</taxon>
        <taxon>Sphingobacterium</taxon>
    </lineage>
</organism>
<feature type="transmembrane region" description="Helical" evidence="10">
    <location>
        <begin position="113"/>
        <end position="134"/>
    </location>
</feature>
<dbReference type="InterPro" id="IPR059000">
    <property type="entry name" value="ATPase_P-type_domA"/>
</dbReference>
<dbReference type="NCBIfam" id="TIGR01511">
    <property type="entry name" value="ATPase-IB1_Cu"/>
    <property type="match status" value="1"/>
</dbReference>
<dbReference type="Proteomes" id="UP001409291">
    <property type="component" value="Unassembled WGS sequence"/>
</dbReference>
<feature type="transmembrane region" description="Helical" evidence="10">
    <location>
        <begin position="324"/>
        <end position="347"/>
    </location>
</feature>
<dbReference type="InterPro" id="IPR008250">
    <property type="entry name" value="ATPase_P-typ_transduc_dom_A_sf"/>
</dbReference>
<dbReference type="Gene3D" id="3.30.70.100">
    <property type="match status" value="1"/>
</dbReference>
<comment type="subcellular location">
    <subcellularLocation>
        <location evidence="10">Cell membrane</location>
    </subcellularLocation>
    <subcellularLocation>
        <location evidence="1">Endomembrane system</location>
        <topology evidence="1">Multi-pass membrane protein</topology>
    </subcellularLocation>
</comment>
<evidence type="ECO:0000256" key="1">
    <source>
        <dbReference type="ARBA" id="ARBA00004127"/>
    </source>
</evidence>
<keyword evidence="7" id="KW-1278">Translocase</keyword>
<keyword evidence="5 10" id="KW-0547">Nucleotide-binding</keyword>
<sequence length="699" mass="76967">MNEETTTVELTVTGMHCTNCAIAIHQYLEKKEAKDIFVDFASDEVKFSGITAKELPEITKGIENLGFQVLTDESPKESFYKKIETKFWFSLFFTLPLFAHMFIQHPLLHDPYIQLGLCAPVFLLGFFHFGKSAFYSLKNGMPNMDVLIFIGATAAFTYSLIGTLNHLGPDYMFYETCATIITLVLLGNLFEKKSVKKTTSAIGDLIKIQNVTTTKITADLEEIIHTRDVKQGDVLLIKSGDLIPVDGDIIEGDGFVNESMITGESLPVFKDRYATVIGGTTLTEGNIKITATKVGRKTVLSQIIALIKEAQSKKPPIQKLGDKVASYFVPFVVVIAIFTFFITYFIAEISLQQSLMNAIAVLVVSCPCAMGLATPTAVMVGLGRAAKMGILIKGGDTIEEMSDLKYMVFDKTGTLTTGDFNIKAIQTFGIEQKQVESIIAQLEGYSNHPIAKSIRQHMKEVKAYRIVFQDVKEIKSEGLYATDTNSNVYKLINARLGKVDYSNRYDLILSINDVVVAGLVIEDQIKPYAKELIQAIKGKNITPVILSGDRKSKCDLVAQKLGIAEIYSDRNPEEKLNIINKLKKAGITAMVGDGINDAPALTTAHVGISLGDASHIAIQSAKIILLNSDLKSIENLLLIGRHTLQTIKENLFWAFAYNIIAIPLAAMGFLGPMLAAFSMAFSDVIVIGNSLRLRFKKLR</sequence>
<evidence type="ECO:0000256" key="8">
    <source>
        <dbReference type="ARBA" id="ARBA00022989"/>
    </source>
</evidence>
<evidence type="ECO:0000256" key="5">
    <source>
        <dbReference type="ARBA" id="ARBA00022741"/>
    </source>
</evidence>
<feature type="transmembrane region" description="Helical" evidence="10">
    <location>
        <begin position="676"/>
        <end position="695"/>
    </location>
</feature>
<proteinExistence type="inferred from homology"/>
<keyword evidence="8 10" id="KW-1133">Transmembrane helix</keyword>
<feature type="transmembrane region" description="Helical" evidence="10">
    <location>
        <begin position="171"/>
        <end position="190"/>
    </location>
</feature>
<dbReference type="SUPFAM" id="SSF81653">
    <property type="entry name" value="Calcium ATPase, transduction domain A"/>
    <property type="match status" value="1"/>
</dbReference>
<dbReference type="PRINTS" id="PR00119">
    <property type="entry name" value="CATATPASE"/>
</dbReference>
<keyword evidence="13" id="KW-1185">Reference proteome</keyword>
<evidence type="ECO:0000256" key="4">
    <source>
        <dbReference type="ARBA" id="ARBA00022723"/>
    </source>
</evidence>
<gene>
    <name evidence="12" type="ORF">ABE541_20765</name>
</gene>
<evidence type="ECO:0000313" key="13">
    <source>
        <dbReference type="Proteomes" id="UP001409291"/>
    </source>
</evidence>
<dbReference type="CDD" id="cd00371">
    <property type="entry name" value="HMA"/>
    <property type="match status" value="1"/>
</dbReference>
<keyword evidence="9 10" id="KW-0472">Membrane</keyword>
<dbReference type="PROSITE" id="PS01047">
    <property type="entry name" value="HMA_1"/>
    <property type="match status" value="1"/>
</dbReference>
<dbReference type="Pfam" id="PF00702">
    <property type="entry name" value="Hydrolase"/>
    <property type="match status" value="1"/>
</dbReference>
<dbReference type="Gene3D" id="2.70.150.10">
    <property type="entry name" value="Calcium-transporting ATPase, cytoplasmic transduction domain A"/>
    <property type="match status" value="1"/>
</dbReference>
<dbReference type="InterPro" id="IPR036163">
    <property type="entry name" value="HMA_dom_sf"/>
</dbReference>
<protein>
    <submittedName>
        <fullName evidence="12">Cation-translocating P-type ATPase</fullName>
    </submittedName>
</protein>
<keyword evidence="6 10" id="KW-0067">ATP-binding</keyword>
<dbReference type="InterPro" id="IPR027256">
    <property type="entry name" value="P-typ_ATPase_IB"/>
</dbReference>
<dbReference type="SUPFAM" id="SSF81665">
    <property type="entry name" value="Calcium ATPase, transmembrane domain M"/>
    <property type="match status" value="1"/>
</dbReference>
<evidence type="ECO:0000256" key="3">
    <source>
        <dbReference type="ARBA" id="ARBA00022692"/>
    </source>
</evidence>
<comment type="similarity">
    <text evidence="2 10">Belongs to the cation transport ATPase (P-type) (TC 3.A.3) family. Type IB subfamily.</text>
</comment>
<dbReference type="PROSITE" id="PS50846">
    <property type="entry name" value="HMA_2"/>
    <property type="match status" value="1"/>
</dbReference>
<feature type="domain" description="HMA" evidence="11">
    <location>
        <begin position="6"/>
        <end position="70"/>
    </location>
</feature>
<dbReference type="RefSeq" id="WP_346582573.1">
    <property type="nucleotide sequence ID" value="NZ_JBDJLH010000001.1"/>
</dbReference>
<dbReference type="NCBIfam" id="TIGR01525">
    <property type="entry name" value="ATPase-IB_hvy"/>
    <property type="match status" value="1"/>
</dbReference>
<dbReference type="InterPro" id="IPR018303">
    <property type="entry name" value="ATPase_P-typ_P_site"/>
</dbReference>
<dbReference type="InterPro" id="IPR023299">
    <property type="entry name" value="ATPase_P-typ_cyto_dom_N"/>
</dbReference>
<feature type="transmembrane region" description="Helical" evidence="10">
    <location>
        <begin position="87"/>
        <end position="107"/>
    </location>
</feature>
<evidence type="ECO:0000256" key="6">
    <source>
        <dbReference type="ARBA" id="ARBA00022840"/>
    </source>
</evidence>
<dbReference type="NCBIfam" id="TIGR01512">
    <property type="entry name" value="ATPase-IB2_Cd"/>
    <property type="match status" value="1"/>
</dbReference>
<evidence type="ECO:0000256" key="10">
    <source>
        <dbReference type="RuleBase" id="RU362081"/>
    </source>
</evidence>
<dbReference type="SUPFAM" id="SSF56784">
    <property type="entry name" value="HAD-like"/>
    <property type="match status" value="1"/>
</dbReference>
<dbReference type="InterPro" id="IPR036412">
    <property type="entry name" value="HAD-like_sf"/>
</dbReference>
<dbReference type="PANTHER" id="PTHR43520:SF8">
    <property type="entry name" value="P-TYPE CU(+) TRANSPORTER"/>
    <property type="match status" value="1"/>
</dbReference>
<comment type="caution">
    <text evidence="12">The sequence shown here is derived from an EMBL/GenBank/DDBJ whole genome shotgun (WGS) entry which is preliminary data.</text>
</comment>
<dbReference type="PANTHER" id="PTHR43520">
    <property type="entry name" value="ATP7, ISOFORM B"/>
    <property type="match status" value="1"/>
</dbReference>
<dbReference type="PROSITE" id="PS00154">
    <property type="entry name" value="ATPASE_E1_E2"/>
    <property type="match status" value="1"/>
</dbReference>
<dbReference type="SUPFAM" id="SSF55008">
    <property type="entry name" value="HMA, heavy metal-associated domain"/>
    <property type="match status" value="1"/>
</dbReference>
<dbReference type="InterPro" id="IPR023214">
    <property type="entry name" value="HAD_sf"/>
</dbReference>
<name>A0ABV0BYF9_9SPHI</name>
<evidence type="ECO:0000256" key="2">
    <source>
        <dbReference type="ARBA" id="ARBA00006024"/>
    </source>
</evidence>
<feature type="transmembrane region" description="Helical" evidence="10">
    <location>
        <begin position="146"/>
        <end position="165"/>
    </location>
</feature>
<dbReference type="InterPro" id="IPR017969">
    <property type="entry name" value="Heavy-metal-associated_CS"/>
</dbReference>
<keyword evidence="3 10" id="KW-0812">Transmembrane</keyword>
<evidence type="ECO:0000313" key="12">
    <source>
        <dbReference type="EMBL" id="MEN5379711.1"/>
    </source>
</evidence>
<dbReference type="InterPro" id="IPR006121">
    <property type="entry name" value="HMA_dom"/>
</dbReference>
<feature type="transmembrane region" description="Helical" evidence="10">
    <location>
        <begin position="651"/>
        <end position="670"/>
    </location>
</feature>
<keyword evidence="4 10" id="KW-0479">Metal-binding</keyword>
<dbReference type="Pfam" id="PF00122">
    <property type="entry name" value="E1-E2_ATPase"/>
    <property type="match status" value="1"/>
</dbReference>
<evidence type="ECO:0000256" key="9">
    <source>
        <dbReference type="ARBA" id="ARBA00023136"/>
    </source>
</evidence>
<evidence type="ECO:0000259" key="11">
    <source>
        <dbReference type="PROSITE" id="PS50846"/>
    </source>
</evidence>
<dbReference type="InterPro" id="IPR023298">
    <property type="entry name" value="ATPase_P-typ_TM_dom_sf"/>
</dbReference>
<dbReference type="Gene3D" id="3.40.1110.10">
    <property type="entry name" value="Calcium-transporting ATPase, cytoplasmic domain N"/>
    <property type="match status" value="1"/>
</dbReference>
<dbReference type="Gene3D" id="3.40.50.1000">
    <property type="entry name" value="HAD superfamily/HAD-like"/>
    <property type="match status" value="1"/>
</dbReference>
<dbReference type="EMBL" id="JBDJNQ010000011">
    <property type="protein sequence ID" value="MEN5379711.1"/>
    <property type="molecule type" value="Genomic_DNA"/>
</dbReference>
<reference evidence="12 13" key="1">
    <citation type="submission" date="2024-04" db="EMBL/GenBank/DDBJ databases">
        <title>WGS of bacteria from Torrens River.</title>
        <authorList>
            <person name="Wyrsch E.R."/>
            <person name="Drigo B."/>
        </authorList>
    </citation>
    <scope>NUCLEOTIDE SEQUENCE [LARGE SCALE GENOMIC DNA]</scope>
    <source>
        <strain evidence="12 13">TWI391</strain>
    </source>
</reference>
<feature type="transmembrane region" description="Helical" evidence="10">
    <location>
        <begin position="359"/>
        <end position="383"/>
    </location>
</feature>
<accession>A0ABV0BYF9</accession>
<keyword evidence="10" id="KW-1003">Cell membrane</keyword>
<evidence type="ECO:0000256" key="7">
    <source>
        <dbReference type="ARBA" id="ARBA00022967"/>
    </source>
</evidence>
<dbReference type="InterPro" id="IPR001757">
    <property type="entry name" value="P_typ_ATPase"/>
</dbReference>